<sequence length="433" mass="49201">MIGKVPRPGKGFKGLVRYLLHGDRKKPHDPDRVAWCEFRNLLVDDPEKVPAVMRATAAFSKRVKKPVYHYVISWHRDEAPSDDLMRQVADTTCEDLGLSDYQALYIGHDDTDHRHVHIVVNRVHPETRRAWRTSNDYRRIEKSLRRQSEEMGRDYVPGRHNDPERFYAQAPRRRLRSGGYHRSRRLGERMRPNTLSNEMQAAFMAIYRGASSWSQLDDALTALGLRLEAKGQGAVLIGDGAEHKLSAFGKNVRLKQLQERFGEGLTDFRRRESVETESLEPNLRAAHTRAELAKLLHGQQLIDDSELQRQQEHHEKSADAAAWPLAALSKDEEGYGAYLSYAEAAASADFAYCLHRIGLVDESQLAKAVAEREAAEDALANYQAAVDQLVVDATKTLFGSSEERTDASGKRLTKPRKTRINDLDDEHGFEPER</sequence>
<dbReference type="STRING" id="1177755.A7A08_03055"/>
<dbReference type="OrthoDB" id="279005at2"/>
<feature type="coiled-coil region" evidence="1">
    <location>
        <begin position="365"/>
        <end position="392"/>
    </location>
</feature>
<keyword evidence="6" id="KW-1185">Reference proteome</keyword>
<protein>
    <submittedName>
        <fullName evidence="5">Relaxase/mobilization nuclease domain protein</fullName>
    </submittedName>
</protein>
<proteinExistence type="predicted"/>
<name>A0A1E2RV07_9HYPH</name>
<dbReference type="EMBL" id="MASI01000011">
    <property type="protein sequence ID" value="ODA66041.1"/>
    <property type="molecule type" value="Genomic_DNA"/>
</dbReference>
<dbReference type="Proteomes" id="UP000095087">
    <property type="component" value="Unassembled WGS sequence"/>
</dbReference>
<comment type="caution">
    <text evidence="5">The sequence shown here is derived from an EMBL/GenBank/DDBJ whole genome shotgun (WGS) entry which is preliminary data.</text>
</comment>
<dbReference type="RefSeq" id="WP_069096192.1">
    <property type="nucleotide sequence ID" value="NZ_MASI01000011.1"/>
</dbReference>
<dbReference type="Pfam" id="PF22863">
    <property type="entry name" value="TraI_middle"/>
    <property type="match status" value="1"/>
</dbReference>
<feature type="compositionally biased region" description="Basic and acidic residues" evidence="2">
    <location>
        <begin position="419"/>
        <end position="433"/>
    </location>
</feature>
<evidence type="ECO:0000313" key="6">
    <source>
        <dbReference type="Proteomes" id="UP000095087"/>
    </source>
</evidence>
<accession>A0A1E2RV07</accession>
<dbReference type="InterPro" id="IPR054462">
    <property type="entry name" value="TraI_M"/>
</dbReference>
<feature type="region of interest" description="Disordered" evidence="2">
    <location>
        <begin position="400"/>
        <end position="433"/>
    </location>
</feature>
<evidence type="ECO:0000259" key="3">
    <source>
        <dbReference type="Pfam" id="PF03432"/>
    </source>
</evidence>
<evidence type="ECO:0000259" key="4">
    <source>
        <dbReference type="Pfam" id="PF22863"/>
    </source>
</evidence>
<organism evidence="5 6">
    <name type="scientific">Methyloligella halotolerans</name>
    <dbReference type="NCBI Taxonomy" id="1177755"/>
    <lineage>
        <taxon>Bacteria</taxon>
        <taxon>Pseudomonadati</taxon>
        <taxon>Pseudomonadota</taxon>
        <taxon>Alphaproteobacteria</taxon>
        <taxon>Hyphomicrobiales</taxon>
        <taxon>Hyphomicrobiaceae</taxon>
        <taxon>Methyloligella</taxon>
    </lineage>
</organism>
<dbReference type="Pfam" id="PF03432">
    <property type="entry name" value="Relaxase"/>
    <property type="match status" value="1"/>
</dbReference>
<keyword evidence="1" id="KW-0175">Coiled coil</keyword>
<evidence type="ECO:0000256" key="2">
    <source>
        <dbReference type="SAM" id="MobiDB-lite"/>
    </source>
</evidence>
<evidence type="ECO:0000256" key="1">
    <source>
        <dbReference type="SAM" id="Coils"/>
    </source>
</evidence>
<evidence type="ECO:0000313" key="5">
    <source>
        <dbReference type="EMBL" id="ODA66041.1"/>
    </source>
</evidence>
<dbReference type="AlphaFoldDB" id="A0A1E2RV07"/>
<dbReference type="InterPro" id="IPR005094">
    <property type="entry name" value="Endonuclease_MobA/VirD2"/>
</dbReference>
<gene>
    <name evidence="5" type="ORF">A7A08_03055</name>
</gene>
<feature type="domain" description="MobA/VirD2-like nuclease" evidence="3">
    <location>
        <begin position="33"/>
        <end position="152"/>
    </location>
</feature>
<feature type="domain" description="TraI-like middle" evidence="4">
    <location>
        <begin position="195"/>
        <end position="263"/>
    </location>
</feature>
<reference evidence="5 6" key="1">
    <citation type="submission" date="2016-07" db="EMBL/GenBank/DDBJ databases">
        <title>Draft genome sequence of Methyloligella halotolerans C2T (VKM B-2706T=CCUG 61687T=DSM 25045T), a halotolerant polyhydroxybutyrate accumulating methylotroph.</title>
        <authorList>
            <person name="Vasilenko O.V."/>
            <person name="Doronina N.V."/>
            <person name="Poroshina M.N."/>
            <person name="Tarlachkov S.V."/>
            <person name="Trotsenko Y.A."/>
        </authorList>
    </citation>
    <scope>NUCLEOTIDE SEQUENCE [LARGE SCALE GENOMIC DNA]</scope>
    <source>
        <strain evidence="5 6">VKM B-2706</strain>
    </source>
</reference>